<dbReference type="PANTHER" id="PTHR15672">
    <property type="entry name" value="CAMP-REGULATED PHOSPHOPROTEIN 21 RELATED R3H DOMAIN CONTAINING PROTEIN"/>
    <property type="match status" value="1"/>
</dbReference>
<feature type="compositionally biased region" description="Low complexity" evidence="2">
    <location>
        <begin position="349"/>
        <end position="362"/>
    </location>
</feature>
<feature type="region of interest" description="Disordered" evidence="2">
    <location>
        <begin position="608"/>
        <end position="646"/>
    </location>
</feature>
<keyword evidence="1" id="KW-0597">Phosphoprotein</keyword>
<dbReference type="PANTHER" id="PTHR15672:SF13">
    <property type="entry name" value="R3H DOMAIN-CONTAINING PROTEIN 2"/>
    <property type="match status" value="1"/>
</dbReference>
<feature type="compositionally biased region" description="Basic and acidic residues" evidence="2">
    <location>
        <begin position="205"/>
        <end position="216"/>
    </location>
</feature>
<dbReference type="InterPro" id="IPR051937">
    <property type="entry name" value="R3H_domain_containing"/>
</dbReference>
<accession>A0A5E4AV19</accession>
<evidence type="ECO:0000256" key="1">
    <source>
        <dbReference type="ARBA" id="ARBA00022553"/>
    </source>
</evidence>
<protein>
    <recommendedName>
        <fullName evidence="7">R3H domain-containing protein</fullName>
    </recommendedName>
</protein>
<dbReference type="SUPFAM" id="SSF82708">
    <property type="entry name" value="R3H domain"/>
    <property type="match status" value="1"/>
</dbReference>
<feature type="compositionally biased region" description="Basic and acidic residues" evidence="2">
    <location>
        <begin position="56"/>
        <end position="90"/>
    </location>
</feature>
<dbReference type="Gene3D" id="3.30.1370.50">
    <property type="entry name" value="R3H-like domain"/>
    <property type="match status" value="1"/>
</dbReference>
<feature type="compositionally biased region" description="Low complexity" evidence="2">
    <location>
        <begin position="452"/>
        <end position="464"/>
    </location>
</feature>
<dbReference type="Pfam" id="PF01424">
    <property type="entry name" value="R3H"/>
    <property type="match status" value="1"/>
</dbReference>
<feature type="region of interest" description="Disordered" evidence="2">
    <location>
        <begin position="234"/>
        <end position="323"/>
    </location>
</feature>
<feature type="compositionally biased region" description="Pro residues" evidence="2">
    <location>
        <begin position="629"/>
        <end position="638"/>
    </location>
</feature>
<sequence>MLRRTSNHGHARKRAKSNSKLKLVRSLAVCEESSTPFADGPLETQDIIQLHISCPSDKEEEKSTKDVSEKEDKDKNKEKVPRKMLSRDSSQEYTDSTGIDLHEFLVNTLKKNPRDRMMLLKLEQEILEFINDNNNQFKKFPQMTSYHRMLLHRVAAYFGMDHNVDQTGKAVIINKTSNTRIPEQRFSEHIKDEKNAEFQQRFILKRDDASMDRDDNQTGQNGYLNDIRLSKEAFSSSSHKRRQIFRGNREGLSRTSSSRQSSTDSELKSLEPRPWSSTDSDGSVRSMRPPVTKASSFSGISILTRGDSIGSSKGGSAGRISRPGMALGAPEVCNQVTSPQSVRGLLPCTAQPQQQQQQQQLPALPPTPQQQPPLNNHMISQADDLSNPFGQMSLSRQGSTEAADPSSALFQPPLISQHPQQTSFIMASTGQPLPTSNYSTSSHAPPTQQVLPPQGYIQPPQQIQVSYYPPGQYPNSNQQYRPLSHPVAYSPQRGQQLPQPSQQPGLQPMMPNQQQAAYQGMIGVQQPQNQGLLSNQRSNMGGQMQGLVVQYTPLPSYQVPVGSDSQNVVQPPFQQPMLVPASQSVQGGLPAGGVPVYYSMIPPAQQNGTSPSVGFLQPPGSEQYQMPQSPSPCSPPQMPQQYSGVSPSGPGVVVMQLNVPNGPQPPQNPSMVPWNHCKYYSMDQRGQKPGDLYNPDTSPQVSPPTLLCLGKGTRIFPGSNLCY</sequence>
<evidence type="ECO:0000259" key="4">
    <source>
        <dbReference type="PROSITE" id="PS51673"/>
    </source>
</evidence>
<dbReference type="AlphaFoldDB" id="A0A5E4AV19"/>
<feature type="compositionally biased region" description="Low complexity" evidence="2">
    <location>
        <begin position="490"/>
        <end position="507"/>
    </location>
</feature>
<dbReference type="InterPro" id="IPR001374">
    <property type="entry name" value="R3H_dom"/>
</dbReference>
<feature type="region of interest" description="Disordered" evidence="2">
    <location>
        <begin position="349"/>
        <end position="413"/>
    </location>
</feature>
<dbReference type="SMART" id="SM00393">
    <property type="entry name" value="R3H"/>
    <property type="match status" value="1"/>
</dbReference>
<evidence type="ECO:0008006" key="7">
    <source>
        <dbReference type="Google" id="ProtNLM"/>
    </source>
</evidence>
<feature type="compositionally biased region" description="Polar residues" evidence="2">
    <location>
        <begin position="427"/>
        <end position="451"/>
    </location>
</feature>
<evidence type="ECO:0000256" key="2">
    <source>
        <dbReference type="SAM" id="MobiDB-lite"/>
    </source>
</evidence>
<proteinExistence type="predicted"/>
<gene>
    <name evidence="5" type="ORF">MONAX_5E021349</name>
</gene>
<evidence type="ECO:0000313" key="6">
    <source>
        <dbReference type="Proteomes" id="UP000335636"/>
    </source>
</evidence>
<dbReference type="PROSITE" id="PS51673">
    <property type="entry name" value="SUZ"/>
    <property type="match status" value="1"/>
</dbReference>
<feature type="domain" description="R3H" evidence="3">
    <location>
        <begin position="116"/>
        <end position="179"/>
    </location>
</feature>
<dbReference type="InterPro" id="IPR036867">
    <property type="entry name" value="R3H_dom_sf"/>
</dbReference>
<keyword evidence="6" id="KW-1185">Reference proteome</keyword>
<dbReference type="GO" id="GO:0003676">
    <property type="term" value="F:nucleic acid binding"/>
    <property type="evidence" value="ECO:0007669"/>
    <property type="project" value="UniProtKB-UniRule"/>
</dbReference>
<name>A0A5E4AV19_MARMO</name>
<dbReference type="Proteomes" id="UP000335636">
    <property type="component" value="Unassembled WGS sequence"/>
</dbReference>
<dbReference type="CDD" id="cd02642">
    <property type="entry name" value="R3H_encore_like"/>
    <property type="match status" value="1"/>
</dbReference>
<feature type="region of interest" description="Disordered" evidence="2">
    <location>
        <begin position="427"/>
        <end position="507"/>
    </location>
</feature>
<feature type="domain" description="SUZ" evidence="4">
    <location>
        <begin position="180"/>
        <end position="257"/>
    </location>
</feature>
<organism evidence="5 6">
    <name type="scientific">Marmota monax</name>
    <name type="common">Woodchuck</name>
    <dbReference type="NCBI Taxonomy" id="9995"/>
    <lineage>
        <taxon>Eukaryota</taxon>
        <taxon>Metazoa</taxon>
        <taxon>Chordata</taxon>
        <taxon>Craniata</taxon>
        <taxon>Vertebrata</taxon>
        <taxon>Euteleostomi</taxon>
        <taxon>Mammalia</taxon>
        <taxon>Eutheria</taxon>
        <taxon>Euarchontoglires</taxon>
        <taxon>Glires</taxon>
        <taxon>Rodentia</taxon>
        <taxon>Sciuromorpha</taxon>
        <taxon>Sciuridae</taxon>
        <taxon>Xerinae</taxon>
        <taxon>Marmotini</taxon>
        <taxon>Marmota</taxon>
    </lineage>
</organism>
<evidence type="ECO:0000259" key="3">
    <source>
        <dbReference type="PROSITE" id="PS51061"/>
    </source>
</evidence>
<feature type="region of interest" description="Disordered" evidence="2">
    <location>
        <begin position="48"/>
        <end position="94"/>
    </location>
</feature>
<feature type="region of interest" description="Disordered" evidence="2">
    <location>
        <begin position="205"/>
        <end position="224"/>
    </location>
</feature>
<feature type="compositionally biased region" description="Polar residues" evidence="2">
    <location>
        <begin position="388"/>
        <end position="400"/>
    </location>
</feature>
<dbReference type="InterPro" id="IPR024771">
    <property type="entry name" value="SUZ"/>
</dbReference>
<dbReference type="EMBL" id="CABDUW010000151">
    <property type="protein sequence ID" value="VTJ60561.1"/>
    <property type="molecule type" value="Genomic_DNA"/>
</dbReference>
<dbReference type="FunFam" id="3.30.1370.50:FF:000001">
    <property type="entry name" value="R3H domain-containing protein 2 isoform 1"/>
    <property type="match status" value="1"/>
</dbReference>
<feature type="compositionally biased region" description="Low complexity" evidence="2">
    <location>
        <begin position="253"/>
        <end position="264"/>
    </location>
</feature>
<dbReference type="PROSITE" id="PS51061">
    <property type="entry name" value="R3H"/>
    <property type="match status" value="1"/>
</dbReference>
<reference evidence="5" key="1">
    <citation type="submission" date="2019-04" db="EMBL/GenBank/DDBJ databases">
        <authorList>
            <person name="Alioto T."/>
            <person name="Alioto T."/>
        </authorList>
    </citation>
    <scope>NUCLEOTIDE SEQUENCE [LARGE SCALE GENOMIC DNA]</scope>
</reference>
<evidence type="ECO:0000313" key="5">
    <source>
        <dbReference type="EMBL" id="VTJ60561.1"/>
    </source>
</evidence>
<comment type="caution">
    <text evidence="5">The sequence shown here is derived from an EMBL/GenBank/DDBJ whole genome shotgun (WGS) entry which is preliminary data.</text>
</comment>